<dbReference type="AlphaFoldDB" id="A0A4R8X020"/>
<dbReference type="Pfam" id="PF07336">
    <property type="entry name" value="ABATE"/>
    <property type="match status" value="1"/>
</dbReference>
<protein>
    <recommendedName>
        <fullName evidence="1">Zinc finger CGNR domain-containing protein</fullName>
    </recommendedName>
</protein>
<evidence type="ECO:0000259" key="1">
    <source>
        <dbReference type="Pfam" id="PF11706"/>
    </source>
</evidence>
<dbReference type="PANTHER" id="PTHR35525">
    <property type="entry name" value="BLL6575 PROTEIN"/>
    <property type="match status" value="1"/>
</dbReference>
<sequence>MEKRGSQRTWVLAEEPTPVRLMATIWADTEGLHDDFAAPSDVDSWLDAVGVDLEGVTATQEEFQSALDLRDAVRRLAAHVTDDQRSEAASTVAHVDDAARIVNATASERTIPLLRLNDGRLELAADSVASPVGAGLAEVAYEAQHLLGANGSQLRACYAPGCVLYFLKTHPRREWCSVACGNRARAARHYQSIRSARVGLERASR</sequence>
<dbReference type="InterPro" id="IPR010852">
    <property type="entry name" value="ABATE"/>
</dbReference>
<accession>A0A4R8X020</accession>
<dbReference type="InterPro" id="IPR023286">
    <property type="entry name" value="ABATE_dom_sf"/>
</dbReference>
<gene>
    <name evidence="2" type="ORF">E3O19_05405</name>
</gene>
<dbReference type="Proteomes" id="UP000298412">
    <property type="component" value="Unassembled WGS sequence"/>
</dbReference>
<name>A0A4R8X020_9MICO</name>
<proteinExistence type="predicted"/>
<dbReference type="Gene3D" id="1.10.3300.10">
    <property type="entry name" value="Jann2411-like domain"/>
    <property type="match status" value="1"/>
</dbReference>
<comment type="caution">
    <text evidence="2">The sequence shown here is derived from an EMBL/GenBank/DDBJ whole genome shotgun (WGS) entry which is preliminary data.</text>
</comment>
<feature type="domain" description="Zinc finger CGNR" evidence="1">
    <location>
        <begin position="154"/>
        <end position="191"/>
    </location>
</feature>
<dbReference type="EMBL" id="SOFP01000027">
    <property type="protein sequence ID" value="TFC17928.1"/>
    <property type="molecule type" value="Genomic_DNA"/>
</dbReference>
<dbReference type="SUPFAM" id="SSF160904">
    <property type="entry name" value="Jann2411-like"/>
    <property type="match status" value="1"/>
</dbReference>
<dbReference type="InterPro" id="IPR021005">
    <property type="entry name" value="Znf_CGNR"/>
</dbReference>
<dbReference type="PANTHER" id="PTHR35525:SF3">
    <property type="entry name" value="BLL6575 PROTEIN"/>
    <property type="match status" value="1"/>
</dbReference>
<organism evidence="2 3">
    <name type="scientific">Cryobacterium algoritolerans</name>
    <dbReference type="NCBI Taxonomy" id="1259184"/>
    <lineage>
        <taxon>Bacteria</taxon>
        <taxon>Bacillati</taxon>
        <taxon>Actinomycetota</taxon>
        <taxon>Actinomycetes</taxon>
        <taxon>Micrococcales</taxon>
        <taxon>Microbacteriaceae</taxon>
        <taxon>Cryobacterium</taxon>
    </lineage>
</organism>
<reference evidence="2 3" key="1">
    <citation type="submission" date="2019-03" db="EMBL/GenBank/DDBJ databases">
        <title>Genomics of glacier-inhabiting Cryobacterium strains.</title>
        <authorList>
            <person name="Liu Q."/>
            <person name="Xin Y.-H."/>
        </authorList>
    </citation>
    <scope>NUCLEOTIDE SEQUENCE [LARGE SCALE GENOMIC DNA]</scope>
    <source>
        <strain evidence="2 3">MDT1-3</strain>
    </source>
</reference>
<dbReference type="Pfam" id="PF11706">
    <property type="entry name" value="zf-CGNR"/>
    <property type="match status" value="1"/>
</dbReference>
<keyword evidence="3" id="KW-1185">Reference proteome</keyword>
<evidence type="ECO:0000313" key="2">
    <source>
        <dbReference type="EMBL" id="TFC17928.1"/>
    </source>
</evidence>
<dbReference type="OrthoDB" id="3211108at2"/>
<evidence type="ECO:0000313" key="3">
    <source>
        <dbReference type="Proteomes" id="UP000298412"/>
    </source>
</evidence>